<dbReference type="GO" id="GO:0003677">
    <property type="term" value="F:DNA binding"/>
    <property type="evidence" value="ECO:0007669"/>
    <property type="project" value="InterPro"/>
</dbReference>
<evidence type="ECO:0000259" key="2">
    <source>
        <dbReference type="Pfam" id="PF13808"/>
    </source>
</evidence>
<reference evidence="3" key="1">
    <citation type="submission" date="2020-01" db="EMBL/GenBank/DDBJ databases">
        <authorList>
            <person name="Meier V. D."/>
            <person name="Meier V D."/>
        </authorList>
    </citation>
    <scope>NUCLEOTIDE SEQUENCE</scope>
    <source>
        <strain evidence="3">HLG_WM_MAG_02</strain>
    </source>
</reference>
<accession>A0A6S6THA9</accession>
<proteinExistence type="predicted"/>
<dbReference type="GO" id="GO:0006313">
    <property type="term" value="P:DNA transposition"/>
    <property type="evidence" value="ECO:0007669"/>
    <property type="project" value="InterPro"/>
</dbReference>
<dbReference type="NCBIfam" id="NF033564">
    <property type="entry name" value="transpos_ISAs1"/>
    <property type="match status" value="1"/>
</dbReference>
<name>A0A6S6THA9_9BACT</name>
<dbReference type="Pfam" id="PF13808">
    <property type="entry name" value="DDE_Tnp_1_assoc"/>
    <property type="match status" value="1"/>
</dbReference>
<feature type="domain" description="H repeat-associated protein N-terminal" evidence="2">
    <location>
        <begin position="6"/>
        <end position="92"/>
    </location>
</feature>
<protein>
    <submittedName>
        <fullName evidence="3">Mobile element protein</fullName>
    </submittedName>
</protein>
<dbReference type="InterPro" id="IPR047647">
    <property type="entry name" value="ISAs1_transpos"/>
</dbReference>
<evidence type="ECO:0000259" key="1">
    <source>
        <dbReference type="Pfam" id="PF01609"/>
    </source>
</evidence>
<dbReference type="InterPro" id="IPR051698">
    <property type="entry name" value="Transposase_11-like"/>
</dbReference>
<dbReference type="Pfam" id="PF01609">
    <property type="entry name" value="DDE_Tnp_1"/>
    <property type="match status" value="1"/>
</dbReference>
<dbReference type="GO" id="GO:0004803">
    <property type="term" value="F:transposase activity"/>
    <property type="evidence" value="ECO:0007669"/>
    <property type="project" value="InterPro"/>
</dbReference>
<sequence length="236" mass="27786">MKRLLEEFRKLKDYRKNQVAYTNPSEILFLSLLAVMSGANSFEDMSLWMKERKREIAKFLEKPFKAPAYTTIRNTFLNMDSKEIEKLQREWVEGLSENSEGLTIVATDGKTMRGSKSKEMNQKARHIVSLFLTELSYGKYTKETHRYISSLVDAKTFLHIIRSHWKIENSLHYVKDVSFEEDACRTRTGQIPFVQTMIRNLAINFINLNKFSNIKQARKLFAWSPHRLFNLQSFLL</sequence>
<gene>
    <name evidence="3" type="ORF">HELGO_WM19228</name>
</gene>
<dbReference type="InterPro" id="IPR002559">
    <property type="entry name" value="Transposase_11"/>
</dbReference>
<dbReference type="PANTHER" id="PTHR30298">
    <property type="entry name" value="H REPEAT-ASSOCIATED PREDICTED TRANSPOSASE"/>
    <property type="match status" value="1"/>
</dbReference>
<dbReference type="InterPro" id="IPR032806">
    <property type="entry name" value="YbfD_N"/>
</dbReference>
<organism evidence="3">
    <name type="scientific">uncultured Sulfurovum sp</name>
    <dbReference type="NCBI Taxonomy" id="269237"/>
    <lineage>
        <taxon>Bacteria</taxon>
        <taxon>Pseudomonadati</taxon>
        <taxon>Campylobacterota</taxon>
        <taxon>Epsilonproteobacteria</taxon>
        <taxon>Campylobacterales</taxon>
        <taxon>Sulfurovaceae</taxon>
        <taxon>Sulfurovum</taxon>
        <taxon>environmental samples</taxon>
    </lineage>
</organism>
<feature type="domain" description="Transposase IS4-like" evidence="1">
    <location>
        <begin position="124"/>
        <end position="205"/>
    </location>
</feature>
<dbReference type="AlphaFoldDB" id="A0A6S6THA9"/>
<dbReference type="EMBL" id="CACVAZ010000132">
    <property type="protein sequence ID" value="CAA6820252.1"/>
    <property type="molecule type" value="Genomic_DNA"/>
</dbReference>
<evidence type="ECO:0000313" key="3">
    <source>
        <dbReference type="EMBL" id="CAA6820252.1"/>
    </source>
</evidence>
<dbReference type="PANTHER" id="PTHR30298:SF0">
    <property type="entry name" value="PROTEIN YBFL-RELATED"/>
    <property type="match status" value="1"/>
</dbReference>